<dbReference type="PATRIC" id="fig|273678.4.peg.1736"/>
<organism evidence="1 2">
    <name type="scientific">Microbacterium hydrocarbonoxydans</name>
    <dbReference type="NCBI Taxonomy" id="273678"/>
    <lineage>
        <taxon>Bacteria</taxon>
        <taxon>Bacillati</taxon>
        <taxon>Actinomycetota</taxon>
        <taxon>Actinomycetes</taxon>
        <taxon>Micrococcales</taxon>
        <taxon>Microbacteriaceae</taxon>
        <taxon>Microbacterium</taxon>
    </lineage>
</organism>
<dbReference type="OrthoDB" id="3826640at2"/>
<accession>A0A0M2HUF5</accession>
<dbReference type="AlphaFoldDB" id="A0A0M2HUF5"/>
<evidence type="ECO:0000313" key="1">
    <source>
        <dbReference type="EMBL" id="KJL48104.1"/>
    </source>
</evidence>
<proteinExistence type="predicted"/>
<gene>
    <name evidence="1" type="ORF">RS84_01733</name>
</gene>
<evidence type="ECO:0000313" key="2">
    <source>
        <dbReference type="Proteomes" id="UP000033900"/>
    </source>
</evidence>
<comment type="caution">
    <text evidence="1">The sequence shown here is derived from an EMBL/GenBank/DDBJ whole genome shotgun (WGS) entry which is preliminary data.</text>
</comment>
<dbReference type="Proteomes" id="UP000033900">
    <property type="component" value="Unassembled WGS sequence"/>
</dbReference>
<dbReference type="EMBL" id="JYJB01000008">
    <property type="protein sequence ID" value="KJL48104.1"/>
    <property type="molecule type" value="Genomic_DNA"/>
</dbReference>
<sequence>MSAAPRRNRTIAALVIPVSVLLAGGLVWQSSYAAFSARTENSGNSWSTGRVALTDDDRGAAALTVENMVPGDTGQKCIVVTSNSTVAGEVRTYVEDALKDRGLENHIVISMEKGSGGSFNDCAGFTPETGSTPLTGTLAQLSAADTDWATGSNSWVTTGTPGESKTFRAKWTFDTTGMTQAEIDALQGARVGLDVVWELQSTDN</sequence>
<protein>
    <submittedName>
        <fullName evidence="1">Uncharacterized protein</fullName>
    </submittedName>
</protein>
<name>A0A0M2HUF5_9MICO</name>
<dbReference type="STRING" id="273678.RS84_01733"/>
<dbReference type="RefSeq" id="WP_052676284.1">
    <property type="nucleotide sequence ID" value="NZ_JYJB01000008.1"/>
</dbReference>
<keyword evidence="2" id="KW-1185">Reference proteome</keyword>
<reference evidence="1 2" key="1">
    <citation type="submission" date="2015-02" db="EMBL/GenBank/DDBJ databases">
        <title>Draft genome sequences of ten Microbacterium spp. with emphasis on heavy metal contaminated environments.</title>
        <authorList>
            <person name="Corretto E."/>
        </authorList>
    </citation>
    <scope>NUCLEOTIDE SEQUENCE [LARGE SCALE GENOMIC DNA]</scope>
    <source>
        <strain evidence="1 2">SA35</strain>
    </source>
</reference>